<evidence type="ECO:0000259" key="3">
    <source>
        <dbReference type="Pfam" id="PF08543"/>
    </source>
</evidence>
<dbReference type="EMBL" id="BMOD01000001">
    <property type="protein sequence ID" value="GGJ21184.1"/>
    <property type="molecule type" value="Genomic_DNA"/>
</dbReference>
<sequence>MTSRALLPVALSIAGSDPSGGAGIQADLKTFHAHGVYGLTVPTLITVQNTLGVQEVFPLPAGLVQRQIEALLEDFEIAVIKIGALGNADIIQAVAEVLQGTRSPVVLDPVLVSSSGKTLLTVEGIHALKTLLFPLCTLITPNLPELQVLYGGQVPDTGTFLVKGGHGSGEILVDALWVNGIQMAFYPAQKQHTRHLHGTGCTLSSSIAAHLALGSLLDMAISKAHAYLQEAIRHAPDLGQGSGGLEHFWMQKRS</sequence>
<keyword evidence="5" id="KW-1185">Reference proteome</keyword>
<evidence type="ECO:0000256" key="2">
    <source>
        <dbReference type="ARBA" id="ARBA00012135"/>
    </source>
</evidence>
<dbReference type="Gene3D" id="3.40.1190.20">
    <property type="match status" value="1"/>
</dbReference>
<dbReference type="PANTHER" id="PTHR20858:SF17">
    <property type="entry name" value="HYDROXYMETHYLPYRIMIDINE_PHOSPHOMETHYLPYRIMIDINE KINASE THI20-RELATED"/>
    <property type="match status" value="1"/>
</dbReference>
<proteinExistence type="predicted"/>
<dbReference type="CDD" id="cd01169">
    <property type="entry name" value="HMPP_kinase"/>
    <property type="match status" value="1"/>
</dbReference>
<evidence type="ECO:0000256" key="1">
    <source>
        <dbReference type="ARBA" id="ARBA00004948"/>
    </source>
</evidence>
<dbReference type="InterPro" id="IPR029056">
    <property type="entry name" value="Ribokinase-like"/>
</dbReference>
<dbReference type="NCBIfam" id="TIGR00097">
    <property type="entry name" value="HMP-P_kinase"/>
    <property type="match status" value="1"/>
</dbReference>
<evidence type="ECO:0000313" key="5">
    <source>
        <dbReference type="Proteomes" id="UP000632222"/>
    </source>
</evidence>
<protein>
    <recommendedName>
        <fullName evidence="2">hydroxymethylpyrimidine kinase</fullName>
        <ecNumber evidence="2">2.7.1.49</ecNumber>
    </recommendedName>
</protein>
<dbReference type="Pfam" id="PF08543">
    <property type="entry name" value="Phos_pyr_kin"/>
    <property type="match status" value="1"/>
</dbReference>
<name>A0ABQ2CVI0_9DEIO</name>
<dbReference type="PANTHER" id="PTHR20858">
    <property type="entry name" value="PHOSPHOMETHYLPYRIMIDINE KINASE"/>
    <property type="match status" value="1"/>
</dbReference>
<reference evidence="5" key="1">
    <citation type="journal article" date="2019" name="Int. J. Syst. Evol. Microbiol.">
        <title>The Global Catalogue of Microorganisms (GCM) 10K type strain sequencing project: providing services to taxonomists for standard genome sequencing and annotation.</title>
        <authorList>
            <consortium name="The Broad Institute Genomics Platform"/>
            <consortium name="The Broad Institute Genome Sequencing Center for Infectious Disease"/>
            <person name="Wu L."/>
            <person name="Ma J."/>
        </authorList>
    </citation>
    <scope>NUCLEOTIDE SEQUENCE [LARGE SCALE GENOMIC DNA]</scope>
    <source>
        <strain evidence="5">JCM 14370</strain>
    </source>
</reference>
<dbReference type="EC" id="2.7.1.49" evidence="2"/>
<dbReference type="SUPFAM" id="SSF53613">
    <property type="entry name" value="Ribokinase-like"/>
    <property type="match status" value="1"/>
</dbReference>
<dbReference type="RefSeq" id="WP_188999099.1">
    <property type="nucleotide sequence ID" value="NZ_BMOD01000001.1"/>
</dbReference>
<feature type="domain" description="Pyridoxamine kinase/Phosphomethylpyrimidine kinase" evidence="3">
    <location>
        <begin position="17"/>
        <end position="244"/>
    </location>
</feature>
<keyword evidence="4" id="KW-0418">Kinase</keyword>
<dbReference type="Proteomes" id="UP000632222">
    <property type="component" value="Unassembled WGS sequence"/>
</dbReference>
<dbReference type="InterPro" id="IPR013749">
    <property type="entry name" value="PM/HMP-P_kinase-1"/>
</dbReference>
<comment type="caution">
    <text evidence="4">The sequence shown here is derived from an EMBL/GenBank/DDBJ whole genome shotgun (WGS) entry which is preliminary data.</text>
</comment>
<evidence type="ECO:0000313" key="4">
    <source>
        <dbReference type="EMBL" id="GGJ21184.1"/>
    </source>
</evidence>
<dbReference type="InterPro" id="IPR004399">
    <property type="entry name" value="HMP/HMP-P_kinase_dom"/>
</dbReference>
<dbReference type="GO" id="GO:0016301">
    <property type="term" value="F:kinase activity"/>
    <property type="evidence" value="ECO:0007669"/>
    <property type="project" value="UniProtKB-KW"/>
</dbReference>
<comment type="pathway">
    <text evidence="1">Cofactor biosynthesis; thiamine diphosphate biosynthesis.</text>
</comment>
<accession>A0ABQ2CVI0</accession>
<gene>
    <name evidence="4" type="ORF">GCM10008938_04250</name>
</gene>
<organism evidence="4 5">
    <name type="scientific">Deinococcus roseus</name>
    <dbReference type="NCBI Taxonomy" id="392414"/>
    <lineage>
        <taxon>Bacteria</taxon>
        <taxon>Thermotogati</taxon>
        <taxon>Deinococcota</taxon>
        <taxon>Deinococci</taxon>
        <taxon>Deinococcales</taxon>
        <taxon>Deinococcaceae</taxon>
        <taxon>Deinococcus</taxon>
    </lineage>
</organism>
<keyword evidence="4" id="KW-0808">Transferase</keyword>